<dbReference type="Proteomes" id="UP001430356">
    <property type="component" value="Unassembled WGS sequence"/>
</dbReference>
<proteinExistence type="predicted"/>
<feature type="region of interest" description="Disordered" evidence="1">
    <location>
        <begin position="1740"/>
        <end position="1763"/>
    </location>
</feature>
<organism evidence="2 3">
    <name type="scientific">Novymonas esmeraldas</name>
    <dbReference type="NCBI Taxonomy" id="1808958"/>
    <lineage>
        <taxon>Eukaryota</taxon>
        <taxon>Discoba</taxon>
        <taxon>Euglenozoa</taxon>
        <taxon>Kinetoplastea</taxon>
        <taxon>Metakinetoplastina</taxon>
        <taxon>Trypanosomatida</taxon>
        <taxon>Trypanosomatidae</taxon>
        <taxon>Novymonas</taxon>
    </lineage>
</organism>
<feature type="compositionally biased region" description="Low complexity" evidence="1">
    <location>
        <begin position="1740"/>
        <end position="1750"/>
    </location>
</feature>
<comment type="caution">
    <text evidence="2">The sequence shown here is derived from an EMBL/GenBank/DDBJ whole genome shotgun (WGS) entry which is preliminary data.</text>
</comment>
<sequence length="1864" mass="195918">MDGEVQRCPASHITLPLLVTTARAHTSGSVVGAPSAWSSHSAATVCLTCITERLRRATSPLQSVADGVRRDAVSVMEALVCHCPSSDEGEQALRVWSHSWLAFDDDTQTGAAAARSRASALSDVLVALYTYVVRHGSSSGAATAVAVVAAAAVTGTVATARAPRGTCADRDPSRGGDDTHWEVLVDLVQLLFSCWEMVLQQRRPQQQTITAPPRQDAASVYSTHPTAAAAASLPPTLLGDTYDAVREEDEKICEHPSRAAESVTPATAARLHDMARHFVEELLSVAEDDAAAVVVNPISHALRSPAAVAMLLRLLRASPLLRRVVQSSLPLARTLAGVLLPRLVALHRRLPPRPPLSGHAAASVVGVDTSSLCRSAVSALMSVLHFLWSDAEARWLSAVAAELSCPAPYSLPSSGVPTTSTLAARVDGTPLLTTLLLVLQMCGAAPLSPLRLSTLRLLHQLCLSPLTRRALFCTPRRGESAWSDTAASRDARRQPRAADVARVLLPLLLSSDGEEEVVQLTCGVLLRALLHEAQFVPTSTCAADAFNESVTAVATGADTSAVVAVVGLADDVRDYTTQALYTCTSATGPPLVALLNQTASIAAAARELLQCAAVTAGGVDAAARRGRQSLESLLEEEEEEESHDQRRPDWRVLFHVAEVDITLVEPLLRGRTLHDALARCAGGAALFDWDEVARSIASLAAVRDGAHAPLSLFGLLRCLDAVAAGLQGEVHVLWSSRVCELMRELLERVGELVGPTSSTISDAAAAAATFAALLRSGADQRRCDDHDHDHDVPSGAPAGWLLGQVVDAPTAHLLTRVVAVYLPAAEELLLPLSVQLLLRAVQTRALAAAHCADPLTPATATSAVEESRCLLRITALLLQTQPVVRAVGAAAPRGLSHRRRSLAALHRRNSIDVTPSVSPSSVSQQRGTASQLLDVLLGLYPNAPELAEARADLLHALAHHSRPAAAAAAWRAAPSPALSAVGVSIAGAASLAEAVLALHGGLQPHLLLRLQTLGCTPCVRREDLLCMLDARCRALHEELNGAASTASSSPCGEGVSDVDGDVDDGVSRLVRVLEELLVLCVVEASWRREAAADSPVVPLQSGPHDVASMRLPGLTPAHVRALAARVEGSAALRVHLRECLVGLHTEHGVDVCGFLEHLRTDGDATALLRLPPEAPAHALTAALFAVALTSIVTHTDAAEVDVSTASATADHVRLLRARQVLWAMESAASGTAVSPSVSLFLRILFRMAQTTPSPATAAAVRGLRFVYRQLAQQLHGCTAATPARDGDSDSDGEVGGGAPWHNRRCIAVATSILRDHVVPLLLLCRAAPPRQDGGAQHGVFLMSGPAVEYAETILQLISIALWPLASTTCAALDAVVADYVVGCIHHLLGLTPSELADPGGAARRLLCPLLQVVYLVLMRAHRGSILRHHGASVVLFAARAQAAAAERWSTAATDSSGVSCGALAEADVGDSCDVSVMAAVVLTVVAQAEVGPWRRWPSWCATCPLPGGADVQPAAGCIPASPGLKPWYERIPVLALHRLMCSATGTAAEQRPTRERWRRRVLLMTLSGVEYVLSHERQPERPRGVSPDTAANTSHEESHAAAMAMDWCAELLFATGRDGADTDGWRDGSGALVAARLLHRLFHMYSALAAHSACCVLVSLQYAHVSGSAGVLLRCHPPAVAGWLMAALLHLLTSAAPPHCRVSHGSLEHNVAHFFEEQMVGEWCTAMALRAHARRTAAARTGSAARDAPASVTSADGGGGDGDWAAVSSPSPQLSCSIRVLASACQHVEVLCADPREDTTVRPKFCSLRLHSARNAAAAAAATAASGTAGAAWAWSEYTHIYAVPSTAAGAPPLLLLFRVSAHP</sequence>
<evidence type="ECO:0000256" key="1">
    <source>
        <dbReference type="SAM" id="MobiDB-lite"/>
    </source>
</evidence>
<protein>
    <submittedName>
        <fullName evidence="2">Uncharacterized protein</fullName>
    </submittedName>
</protein>
<feature type="region of interest" description="Disordered" evidence="1">
    <location>
        <begin position="1577"/>
        <end position="1596"/>
    </location>
</feature>
<evidence type="ECO:0000313" key="3">
    <source>
        <dbReference type="Proteomes" id="UP001430356"/>
    </source>
</evidence>
<keyword evidence="3" id="KW-1185">Reference proteome</keyword>
<reference evidence="2 3" key="1">
    <citation type="journal article" date="2021" name="MBio">
        <title>A New Model Trypanosomatid, Novymonas esmeraldas: Genomic Perception of Its 'Candidatus Pandoraea novymonadis' Endosymbiont.</title>
        <authorList>
            <person name="Zakharova A."/>
            <person name="Saura A."/>
            <person name="Butenko A."/>
            <person name="Podesvova L."/>
            <person name="Warmusova S."/>
            <person name="Kostygov A.Y."/>
            <person name="Nenarokova A."/>
            <person name="Lukes J."/>
            <person name="Opperdoes F.R."/>
            <person name="Yurchenko V."/>
        </authorList>
    </citation>
    <scope>NUCLEOTIDE SEQUENCE [LARGE SCALE GENOMIC DNA]</scope>
    <source>
        <strain evidence="2 3">E262AT.01</strain>
    </source>
</reference>
<name>A0AAW0ERT3_9TRYP</name>
<gene>
    <name evidence="2" type="ORF">NESM_000628900</name>
</gene>
<dbReference type="EMBL" id="JAECZO010000088">
    <property type="protein sequence ID" value="KAK7196877.1"/>
    <property type="molecule type" value="Genomic_DNA"/>
</dbReference>
<evidence type="ECO:0000313" key="2">
    <source>
        <dbReference type="EMBL" id="KAK7196877.1"/>
    </source>
</evidence>
<accession>A0AAW0ERT3</accession>